<reference evidence="2" key="2">
    <citation type="journal article" date="2022" name="BMC Microbiol.">
        <title>Whole genome sequencing of Moraxella bovis strains from North America reveals two genotypes with different genetic determinants.</title>
        <authorList>
            <person name="Wynn E.L."/>
            <person name="Hille M.M."/>
            <person name="Loy J.D."/>
            <person name="Schuller G."/>
            <person name="Kuhn K.L."/>
            <person name="Dickey A.M."/>
            <person name="Bono J.L."/>
            <person name="Clawson M.L."/>
        </authorList>
    </citation>
    <scope>NUCLEOTIDE SEQUENCE</scope>
    <source>
        <strain evidence="2">SAM102599</strain>
    </source>
</reference>
<organism evidence="1 3">
    <name type="scientific">Moraxella bovis</name>
    <dbReference type="NCBI Taxonomy" id="476"/>
    <lineage>
        <taxon>Bacteria</taxon>
        <taxon>Pseudomonadati</taxon>
        <taxon>Pseudomonadota</taxon>
        <taxon>Gammaproteobacteria</taxon>
        <taxon>Moraxellales</taxon>
        <taxon>Moraxellaceae</taxon>
        <taxon>Moraxella</taxon>
    </lineage>
</organism>
<dbReference type="EMBL" id="CP087830">
    <property type="protein sequence ID" value="UZA03663.1"/>
    <property type="molecule type" value="Genomic_DNA"/>
</dbReference>
<evidence type="ECO:0000313" key="1">
    <source>
        <dbReference type="EMBL" id="STY91158.1"/>
    </source>
</evidence>
<evidence type="ECO:0000313" key="4">
    <source>
        <dbReference type="Proteomes" id="UP001163632"/>
    </source>
</evidence>
<dbReference type="PIRSF" id="PIRSF006173">
    <property type="entry name" value="UCP006173"/>
    <property type="match status" value="1"/>
</dbReference>
<dbReference type="PANTHER" id="PTHR37421">
    <property type="entry name" value="UPF0260 PROTEIN YCGN"/>
    <property type="match status" value="1"/>
</dbReference>
<keyword evidence="4" id="KW-1185">Reference proteome</keyword>
<dbReference type="InterPro" id="IPR008228">
    <property type="entry name" value="UCP006173"/>
</dbReference>
<dbReference type="RefSeq" id="WP_078274093.1">
    <property type="nucleotide sequence ID" value="NZ_CP087817.1"/>
</dbReference>
<name>A0A1T0A2N2_MORBO</name>
<reference evidence="1 3" key="1">
    <citation type="submission" date="2018-06" db="EMBL/GenBank/DDBJ databases">
        <authorList>
            <consortium name="Pathogen Informatics"/>
            <person name="Doyle S."/>
        </authorList>
    </citation>
    <scope>NUCLEOTIDE SEQUENCE [LARGE SCALE GENOMIC DNA]</scope>
    <source>
        <strain evidence="1 3">NCTC9426</strain>
    </source>
</reference>
<gene>
    <name evidence="2" type="ORF">LP092_02545</name>
    <name evidence="1" type="ORF">NCTC9426_01194</name>
</gene>
<evidence type="ECO:0000313" key="2">
    <source>
        <dbReference type="EMBL" id="UZA03663.1"/>
    </source>
</evidence>
<dbReference type="EMBL" id="UGPZ01000002">
    <property type="protein sequence ID" value="STY91158.1"/>
    <property type="molecule type" value="Genomic_DNA"/>
</dbReference>
<dbReference type="Proteomes" id="UP001163632">
    <property type="component" value="Chromosome"/>
</dbReference>
<dbReference type="AlphaFoldDB" id="A0A1T0A2N2"/>
<sequence length="152" mass="17900">MSDLRPNFWQNYPLSALTDDEWEALCDGCGVCCLVKYLDDDDVRQTEYTDVACKLLDTATGHCSDYPNRKRFVPDCIRLTVDMLPNMMWLPRHCAYKRLHLGQGLPHWHYLKAGQDRHNKEMKKLSVAGRCHSELNFRDDEIEERVIRWVKI</sequence>
<evidence type="ECO:0000313" key="3">
    <source>
        <dbReference type="Proteomes" id="UP000254133"/>
    </source>
</evidence>
<accession>A0A1T0A2N2</accession>
<dbReference type="Pfam" id="PF03692">
    <property type="entry name" value="CxxCxxCC"/>
    <property type="match status" value="1"/>
</dbReference>
<proteinExistence type="predicted"/>
<dbReference type="Proteomes" id="UP000254133">
    <property type="component" value="Unassembled WGS sequence"/>
</dbReference>
<dbReference type="InterPro" id="IPR005358">
    <property type="entry name" value="Puta_zinc/iron-chelating_dom"/>
</dbReference>
<dbReference type="PANTHER" id="PTHR37421:SF1">
    <property type="entry name" value="UPF0260 PROTEIN YCGN"/>
    <property type="match status" value="1"/>
</dbReference>
<protein>
    <submittedName>
        <fullName evidence="1">Uncharacterized conserved protein</fullName>
    </submittedName>
    <submittedName>
        <fullName evidence="2">YcgN family cysteine cluster protein</fullName>
    </submittedName>
</protein>